<dbReference type="AlphaFoldDB" id="A0A6V7XV44"/>
<proteinExistence type="predicted"/>
<evidence type="ECO:0000256" key="4">
    <source>
        <dbReference type="ARBA" id="ARBA00023136"/>
    </source>
</evidence>
<evidence type="ECO:0000313" key="7">
    <source>
        <dbReference type="EMBL" id="CAD2203220.1"/>
    </source>
</evidence>
<protein>
    <recommendedName>
        <fullName evidence="6">G-protein coupled receptors family 1 profile domain-containing protein</fullName>
    </recommendedName>
</protein>
<gene>
    <name evidence="7" type="ORF">MENT_LOCUS56894</name>
</gene>
<evidence type="ECO:0000256" key="1">
    <source>
        <dbReference type="ARBA" id="ARBA00004370"/>
    </source>
</evidence>
<evidence type="ECO:0000256" key="5">
    <source>
        <dbReference type="SAM" id="Phobius"/>
    </source>
</evidence>
<accession>A0A6V7XV44</accession>
<dbReference type="GO" id="GO:0016020">
    <property type="term" value="C:membrane"/>
    <property type="evidence" value="ECO:0007669"/>
    <property type="project" value="UniProtKB-SubCell"/>
</dbReference>
<keyword evidence="4 5" id="KW-0472">Membrane</keyword>
<reference evidence="7 8" key="1">
    <citation type="submission" date="2020-08" db="EMBL/GenBank/DDBJ databases">
        <authorList>
            <person name="Koutsovoulos G."/>
            <person name="Danchin GJ E."/>
        </authorList>
    </citation>
    <scope>NUCLEOTIDE SEQUENCE [LARGE SCALE GENOMIC DNA]</scope>
</reference>
<dbReference type="Proteomes" id="UP000580250">
    <property type="component" value="Unassembled WGS sequence"/>
</dbReference>
<comment type="subcellular location">
    <subcellularLocation>
        <location evidence="1">Membrane</location>
    </subcellularLocation>
</comment>
<dbReference type="InterPro" id="IPR017452">
    <property type="entry name" value="GPCR_Rhodpsn_7TM"/>
</dbReference>
<feature type="transmembrane region" description="Helical" evidence="5">
    <location>
        <begin position="7"/>
        <end position="27"/>
    </location>
</feature>
<keyword evidence="2 5" id="KW-0812">Transmembrane</keyword>
<feature type="transmembrane region" description="Helical" evidence="5">
    <location>
        <begin position="39"/>
        <end position="58"/>
    </location>
</feature>
<evidence type="ECO:0000259" key="6">
    <source>
        <dbReference type="PROSITE" id="PS50262"/>
    </source>
</evidence>
<evidence type="ECO:0000313" key="8">
    <source>
        <dbReference type="Proteomes" id="UP000580250"/>
    </source>
</evidence>
<dbReference type="PROSITE" id="PS50262">
    <property type="entry name" value="G_PROTEIN_RECEP_F1_2"/>
    <property type="match status" value="1"/>
</dbReference>
<dbReference type="OrthoDB" id="5820127at2759"/>
<evidence type="ECO:0000256" key="2">
    <source>
        <dbReference type="ARBA" id="ARBA00022692"/>
    </source>
</evidence>
<comment type="caution">
    <text evidence="7">The sequence shown here is derived from an EMBL/GenBank/DDBJ whole genome shotgun (WGS) entry which is preliminary data.</text>
</comment>
<name>A0A6V7XV44_MELEN</name>
<sequence length="69" mass="8085">MLVIYSFFEILCNITEFFYLAITASRMNFFPSWSSNIVIFYYFAAFLSSHLILVLISFDRLLAICLPIL</sequence>
<keyword evidence="3 5" id="KW-1133">Transmembrane helix</keyword>
<feature type="domain" description="G-protein coupled receptors family 1 profile" evidence="6">
    <location>
        <begin position="1"/>
        <end position="69"/>
    </location>
</feature>
<evidence type="ECO:0000256" key="3">
    <source>
        <dbReference type="ARBA" id="ARBA00022989"/>
    </source>
</evidence>
<dbReference type="EMBL" id="CAJEWN010002344">
    <property type="protein sequence ID" value="CAD2203220.1"/>
    <property type="molecule type" value="Genomic_DNA"/>
</dbReference>
<organism evidence="7 8">
    <name type="scientific">Meloidogyne enterolobii</name>
    <name type="common">Root-knot nematode worm</name>
    <name type="synonym">Meloidogyne mayaguensis</name>
    <dbReference type="NCBI Taxonomy" id="390850"/>
    <lineage>
        <taxon>Eukaryota</taxon>
        <taxon>Metazoa</taxon>
        <taxon>Ecdysozoa</taxon>
        <taxon>Nematoda</taxon>
        <taxon>Chromadorea</taxon>
        <taxon>Rhabditida</taxon>
        <taxon>Tylenchina</taxon>
        <taxon>Tylenchomorpha</taxon>
        <taxon>Tylenchoidea</taxon>
        <taxon>Meloidogynidae</taxon>
        <taxon>Meloidogyninae</taxon>
        <taxon>Meloidogyne</taxon>
    </lineage>
</organism>